<proteinExistence type="predicted"/>
<name>H3GBE5_PHYRM</name>
<dbReference type="HOGENOM" id="CLU_1009976_0_0_1"/>
<feature type="region of interest" description="Disordered" evidence="1">
    <location>
        <begin position="186"/>
        <end position="276"/>
    </location>
</feature>
<reference evidence="2" key="2">
    <citation type="submission" date="2015-06" db="UniProtKB">
        <authorList>
            <consortium name="EnsemblProtists"/>
        </authorList>
    </citation>
    <scope>IDENTIFICATION</scope>
    <source>
        <strain evidence="2">Pr102</strain>
    </source>
</reference>
<dbReference type="EMBL" id="DS565998">
    <property type="status" value="NOT_ANNOTATED_CDS"/>
    <property type="molecule type" value="Genomic_DNA"/>
</dbReference>
<evidence type="ECO:0000313" key="3">
    <source>
        <dbReference type="Proteomes" id="UP000005238"/>
    </source>
</evidence>
<organism evidence="2 3">
    <name type="scientific">Phytophthora ramorum</name>
    <name type="common">Sudden oak death agent</name>
    <dbReference type="NCBI Taxonomy" id="164328"/>
    <lineage>
        <taxon>Eukaryota</taxon>
        <taxon>Sar</taxon>
        <taxon>Stramenopiles</taxon>
        <taxon>Oomycota</taxon>
        <taxon>Peronosporomycetes</taxon>
        <taxon>Peronosporales</taxon>
        <taxon>Peronosporaceae</taxon>
        <taxon>Phytophthora</taxon>
    </lineage>
</organism>
<dbReference type="VEuPathDB" id="FungiDB:KRP23_8831"/>
<dbReference type="Proteomes" id="UP000005238">
    <property type="component" value="Unassembled WGS sequence"/>
</dbReference>
<dbReference type="eggNOG" id="ENOG502RF4Q">
    <property type="taxonomic scope" value="Eukaryota"/>
</dbReference>
<accession>H3GBE5</accession>
<dbReference type="InParanoid" id="H3GBE5"/>
<protein>
    <submittedName>
        <fullName evidence="2">Uncharacterized protein</fullName>
    </submittedName>
</protein>
<reference evidence="3" key="1">
    <citation type="journal article" date="2006" name="Science">
        <title>Phytophthora genome sequences uncover evolutionary origins and mechanisms of pathogenesis.</title>
        <authorList>
            <person name="Tyler B.M."/>
            <person name="Tripathy S."/>
            <person name="Zhang X."/>
            <person name="Dehal P."/>
            <person name="Jiang R.H."/>
            <person name="Aerts A."/>
            <person name="Arredondo F.D."/>
            <person name="Baxter L."/>
            <person name="Bensasson D."/>
            <person name="Beynon J.L."/>
            <person name="Chapman J."/>
            <person name="Damasceno C.M."/>
            <person name="Dorrance A.E."/>
            <person name="Dou D."/>
            <person name="Dickerman A.W."/>
            <person name="Dubchak I.L."/>
            <person name="Garbelotto M."/>
            <person name="Gijzen M."/>
            <person name="Gordon S.G."/>
            <person name="Govers F."/>
            <person name="Grunwald N.J."/>
            <person name="Huang W."/>
            <person name="Ivors K.L."/>
            <person name="Jones R.W."/>
            <person name="Kamoun S."/>
            <person name="Krampis K."/>
            <person name="Lamour K.H."/>
            <person name="Lee M.K."/>
            <person name="McDonald W.H."/>
            <person name="Medina M."/>
            <person name="Meijer H.J."/>
            <person name="Nordberg E.K."/>
            <person name="Maclean D.J."/>
            <person name="Ospina-Giraldo M.D."/>
            <person name="Morris P.F."/>
            <person name="Phuntumart V."/>
            <person name="Putnam N.H."/>
            <person name="Rash S."/>
            <person name="Rose J.K."/>
            <person name="Sakihama Y."/>
            <person name="Salamov A.A."/>
            <person name="Savidor A."/>
            <person name="Scheuring C.F."/>
            <person name="Smith B.M."/>
            <person name="Sobral B.W."/>
            <person name="Terry A."/>
            <person name="Torto-Alalibo T.A."/>
            <person name="Win J."/>
            <person name="Xu Z."/>
            <person name="Zhang H."/>
            <person name="Grigoriev I.V."/>
            <person name="Rokhsar D.S."/>
            <person name="Boore J.L."/>
        </authorList>
    </citation>
    <scope>NUCLEOTIDE SEQUENCE [LARGE SCALE GENOMIC DNA]</scope>
    <source>
        <strain evidence="3">Pr102</strain>
    </source>
</reference>
<keyword evidence="3" id="KW-1185">Reference proteome</keyword>
<evidence type="ECO:0000313" key="2">
    <source>
        <dbReference type="EnsemblProtists" id="Phyra72608"/>
    </source>
</evidence>
<dbReference type="VEuPathDB" id="FungiDB:KRP22_9547"/>
<feature type="compositionally biased region" description="Basic and acidic residues" evidence="1">
    <location>
        <begin position="239"/>
        <end position="276"/>
    </location>
</feature>
<evidence type="ECO:0000256" key="1">
    <source>
        <dbReference type="SAM" id="MobiDB-lite"/>
    </source>
</evidence>
<sequence>MDRSLDVSYALLSDVSARNRALQMRLRSSLPMLWTDNALVMKSAAPRRRRGGGLHSQAEQSATGEADQMLVALEGNASLQVSRRYKRRVEWEVARRIARVDRELQQYPPAQRFWNQKRKETALPYRQRKDRAGVLGGGQIGMVGTAVGEEIGVQPPLERLTRNGVTRVNQSEKRLWGKPEIAEERKVMKHVGTSPRPVAGEDKENAKQNVAPRAAFGAVGDTDSPFRGSANSTKLLPNEPHDDLDLDEDVKGGDKTLSSEKRASERNEDSRKYSSR</sequence>
<dbReference type="EnsemblProtists" id="Phyra72608">
    <property type="protein sequence ID" value="Phyra72608"/>
    <property type="gene ID" value="Phyra72608"/>
</dbReference>
<dbReference type="AlphaFoldDB" id="H3GBE5"/>